<dbReference type="EMBL" id="VXIV02000282">
    <property type="protein sequence ID" value="KAF6039291.1"/>
    <property type="molecule type" value="Genomic_DNA"/>
</dbReference>
<evidence type="ECO:0000313" key="1">
    <source>
        <dbReference type="EMBL" id="KAF6039291.1"/>
    </source>
</evidence>
<accession>A0A7J7KMA5</accession>
<keyword evidence="2" id="KW-1185">Reference proteome</keyword>
<comment type="caution">
    <text evidence="1">The sequence shown here is derived from an EMBL/GenBank/DDBJ whole genome shotgun (WGS) entry which is preliminary data.</text>
</comment>
<protein>
    <submittedName>
        <fullName evidence="1">Uncharacterized protein</fullName>
    </submittedName>
</protein>
<organism evidence="1 2">
    <name type="scientific">Bugula neritina</name>
    <name type="common">Brown bryozoan</name>
    <name type="synonym">Sertularia neritina</name>
    <dbReference type="NCBI Taxonomy" id="10212"/>
    <lineage>
        <taxon>Eukaryota</taxon>
        <taxon>Metazoa</taxon>
        <taxon>Spiralia</taxon>
        <taxon>Lophotrochozoa</taxon>
        <taxon>Bryozoa</taxon>
        <taxon>Gymnolaemata</taxon>
        <taxon>Cheilostomatida</taxon>
        <taxon>Flustrina</taxon>
        <taxon>Buguloidea</taxon>
        <taxon>Bugulidae</taxon>
        <taxon>Bugula</taxon>
    </lineage>
</organism>
<dbReference type="AlphaFoldDB" id="A0A7J7KMA5"/>
<sequence>MYQLTDRCHLTNRCQMANRYQMTDKCQSVDCEGKSVYSSRETQSSHFGLFLSQFHHDMVLLWRGGGGDILGTQFIQFR</sequence>
<reference evidence="1" key="1">
    <citation type="submission" date="2020-06" db="EMBL/GenBank/DDBJ databases">
        <title>Draft genome of Bugula neritina, a colonial animal packing powerful symbionts and potential medicines.</title>
        <authorList>
            <person name="Rayko M."/>
        </authorList>
    </citation>
    <scope>NUCLEOTIDE SEQUENCE [LARGE SCALE GENOMIC DNA]</scope>
    <source>
        <strain evidence="1">Kwan_BN1</strain>
    </source>
</reference>
<evidence type="ECO:0000313" key="2">
    <source>
        <dbReference type="Proteomes" id="UP000593567"/>
    </source>
</evidence>
<name>A0A7J7KMA5_BUGNE</name>
<dbReference type="Proteomes" id="UP000593567">
    <property type="component" value="Unassembled WGS sequence"/>
</dbReference>
<gene>
    <name evidence="1" type="ORF">EB796_002399</name>
</gene>
<proteinExistence type="predicted"/>